<reference evidence="2" key="1">
    <citation type="submission" date="2023-03" db="EMBL/GenBank/DDBJ databases">
        <title>Massive genome expansion in bonnet fungi (Mycena s.s.) driven by repeated elements and novel gene families across ecological guilds.</title>
        <authorList>
            <consortium name="Lawrence Berkeley National Laboratory"/>
            <person name="Harder C.B."/>
            <person name="Miyauchi S."/>
            <person name="Viragh M."/>
            <person name="Kuo A."/>
            <person name="Thoen E."/>
            <person name="Andreopoulos B."/>
            <person name="Lu D."/>
            <person name="Skrede I."/>
            <person name="Drula E."/>
            <person name="Henrissat B."/>
            <person name="Morin E."/>
            <person name="Kohler A."/>
            <person name="Barry K."/>
            <person name="LaButti K."/>
            <person name="Morin E."/>
            <person name="Salamov A."/>
            <person name="Lipzen A."/>
            <person name="Mereny Z."/>
            <person name="Hegedus B."/>
            <person name="Baldrian P."/>
            <person name="Stursova M."/>
            <person name="Weitz H."/>
            <person name="Taylor A."/>
            <person name="Grigoriev I.V."/>
            <person name="Nagy L.G."/>
            <person name="Martin F."/>
            <person name="Kauserud H."/>
        </authorList>
    </citation>
    <scope>NUCLEOTIDE SEQUENCE</scope>
    <source>
        <strain evidence="2">CBHHK188m</strain>
    </source>
</reference>
<sequence>MTDRSPSPKRELIGGFCIPWQGLCVASTTRKESQRQNRTSMVTPMAPEHLVHLKCVTSWVFPFWKVIGKKKRCNTEELSFISKSVPNPRKVVLTVRQESEDPDSDVEIIEKPSMETENQVEPTQELPVNKSIGSTDDNNVEMLDIFELSSSDSNAAERQSASVEPGSISTSPTPLVVTAASSDRLSATATPMPPAVSLPNDTGVEIKAKHARLQKIIKKNLTELRKKLTILTDANAAASVIDLEVLTQFNNKSLQLSLKHLRLINSLLSASRLMRPHIKRRIKACNPQMEASTAVAARCGKGKYYARSLRMMAAHLVEHGMLPEKKQGKGAHHESLLLNPRGRWRSRRVALLAE</sequence>
<dbReference type="AlphaFoldDB" id="A0AAD7K0N5"/>
<feature type="region of interest" description="Disordered" evidence="1">
    <location>
        <begin position="154"/>
        <end position="174"/>
    </location>
</feature>
<feature type="region of interest" description="Disordered" evidence="1">
    <location>
        <begin position="96"/>
        <end position="134"/>
    </location>
</feature>
<protein>
    <submittedName>
        <fullName evidence="2">Uncharacterized protein</fullName>
    </submittedName>
</protein>
<organism evidence="2 3">
    <name type="scientific">Mycena maculata</name>
    <dbReference type="NCBI Taxonomy" id="230809"/>
    <lineage>
        <taxon>Eukaryota</taxon>
        <taxon>Fungi</taxon>
        <taxon>Dikarya</taxon>
        <taxon>Basidiomycota</taxon>
        <taxon>Agaricomycotina</taxon>
        <taxon>Agaricomycetes</taxon>
        <taxon>Agaricomycetidae</taxon>
        <taxon>Agaricales</taxon>
        <taxon>Marasmiineae</taxon>
        <taxon>Mycenaceae</taxon>
        <taxon>Mycena</taxon>
    </lineage>
</organism>
<name>A0AAD7K0N5_9AGAR</name>
<evidence type="ECO:0000256" key="1">
    <source>
        <dbReference type="SAM" id="MobiDB-lite"/>
    </source>
</evidence>
<dbReference type="Proteomes" id="UP001215280">
    <property type="component" value="Unassembled WGS sequence"/>
</dbReference>
<comment type="caution">
    <text evidence="2">The sequence shown here is derived from an EMBL/GenBank/DDBJ whole genome shotgun (WGS) entry which is preliminary data.</text>
</comment>
<keyword evidence="3" id="KW-1185">Reference proteome</keyword>
<dbReference type="EMBL" id="JARJLG010000014">
    <property type="protein sequence ID" value="KAJ7775727.1"/>
    <property type="molecule type" value="Genomic_DNA"/>
</dbReference>
<evidence type="ECO:0000313" key="2">
    <source>
        <dbReference type="EMBL" id="KAJ7775727.1"/>
    </source>
</evidence>
<proteinExistence type="predicted"/>
<evidence type="ECO:0000313" key="3">
    <source>
        <dbReference type="Proteomes" id="UP001215280"/>
    </source>
</evidence>
<gene>
    <name evidence="2" type="ORF">DFH07DRAFT_767134</name>
</gene>
<accession>A0AAD7K0N5</accession>